<feature type="domain" description="RNA polymerase sigma-70 region 3" evidence="6">
    <location>
        <begin position="113"/>
        <end position="184"/>
    </location>
</feature>
<keyword evidence="3" id="KW-0731">Sigma factor</keyword>
<dbReference type="Pfam" id="PF04539">
    <property type="entry name" value="Sigma70_r3"/>
    <property type="match status" value="2"/>
</dbReference>
<dbReference type="InterPro" id="IPR036388">
    <property type="entry name" value="WH-like_DNA-bd_sf"/>
</dbReference>
<protein>
    <submittedName>
        <fullName evidence="9">Uncharacterized protein</fullName>
    </submittedName>
</protein>
<evidence type="ECO:0000313" key="10">
    <source>
        <dbReference type="Proteomes" id="UP001054889"/>
    </source>
</evidence>
<name>A0AAV5CGM8_ELECO</name>
<dbReference type="NCBIfam" id="TIGR02937">
    <property type="entry name" value="sigma70-ECF"/>
    <property type="match status" value="1"/>
</dbReference>
<reference evidence="9" key="1">
    <citation type="journal article" date="2018" name="DNA Res.">
        <title>Multiple hybrid de novo genome assembly of finger millet, an orphan allotetraploid crop.</title>
        <authorList>
            <person name="Hatakeyama M."/>
            <person name="Aluri S."/>
            <person name="Balachadran M.T."/>
            <person name="Sivarajan S.R."/>
            <person name="Patrignani A."/>
            <person name="Gruter S."/>
            <person name="Poveda L."/>
            <person name="Shimizu-Inatsugi R."/>
            <person name="Baeten J."/>
            <person name="Francoijs K.J."/>
            <person name="Nataraja K.N."/>
            <person name="Reddy Y.A.N."/>
            <person name="Phadnis S."/>
            <person name="Ravikumar R.L."/>
            <person name="Schlapbach R."/>
            <person name="Sreeman S.M."/>
            <person name="Shimizu K.K."/>
        </authorList>
    </citation>
    <scope>NUCLEOTIDE SEQUENCE</scope>
</reference>
<evidence type="ECO:0000259" key="8">
    <source>
        <dbReference type="Pfam" id="PF04545"/>
    </source>
</evidence>
<proteinExistence type="inferred from homology"/>
<dbReference type="Gene3D" id="1.10.10.10">
    <property type="entry name" value="Winged helix-like DNA-binding domain superfamily/Winged helix DNA-binding domain"/>
    <property type="match status" value="2"/>
</dbReference>
<evidence type="ECO:0000313" key="9">
    <source>
        <dbReference type="EMBL" id="GJM97320.1"/>
    </source>
</evidence>
<evidence type="ECO:0000256" key="3">
    <source>
        <dbReference type="ARBA" id="ARBA00023082"/>
    </source>
</evidence>
<gene>
    <name evidence="9" type="primary">ga14239</name>
    <name evidence="9" type="ORF">PR202_ga14239</name>
</gene>
<dbReference type="Proteomes" id="UP001054889">
    <property type="component" value="Unassembled WGS sequence"/>
</dbReference>
<dbReference type="InterPro" id="IPR007630">
    <property type="entry name" value="RNA_pol_sigma70_r4"/>
</dbReference>
<dbReference type="SUPFAM" id="SSF88946">
    <property type="entry name" value="Sigma2 domain of RNA polymerase sigma factors"/>
    <property type="match status" value="1"/>
</dbReference>
<evidence type="ECO:0000256" key="4">
    <source>
        <dbReference type="ARBA" id="ARBA00023125"/>
    </source>
</evidence>
<dbReference type="InterPro" id="IPR007624">
    <property type="entry name" value="RNA_pol_sigma70_r3"/>
</dbReference>
<keyword evidence="2" id="KW-0805">Transcription regulation</keyword>
<dbReference type="GO" id="GO:0003677">
    <property type="term" value="F:DNA binding"/>
    <property type="evidence" value="ECO:0007669"/>
    <property type="project" value="UniProtKB-KW"/>
</dbReference>
<sequence>MKLEEAQRKLQAQCGRDPTIAEWAQAVGMSCRELQSTIRTGRRCREKMARSNFRLVIHVARKYEGYGLDIQDLVQDGCCGLMKTFEKFNPSKGCGKFNFDIFLSMQESVYALMRKVGKARTECIMEGEQPTNENVARRAGITTEKLARLRAKTKKTRSMQDRVWSDDGVTFQEITEDPNVEPPELSIERLMMRQQVRDFLGILSPREKEIIEHRFGIHDGEPKTLHVIGDIYGLSKERIRQVQNKALDKLKKSVAAQGFDAYFDLLT</sequence>
<dbReference type="PANTHER" id="PTHR30603:SF45">
    <property type="entry name" value="RNA POLYMERASE SIGMA FACTOR SIGF, CHLOROPLASTIC"/>
    <property type="match status" value="1"/>
</dbReference>
<comment type="similarity">
    <text evidence="1">Belongs to the sigma-70 factor family.</text>
</comment>
<accession>A0AAV5CGM8</accession>
<dbReference type="CDD" id="cd06171">
    <property type="entry name" value="Sigma70_r4"/>
    <property type="match status" value="1"/>
</dbReference>
<dbReference type="InterPro" id="IPR050239">
    <property type="entry name" value="Sigma-70_RNA_pol_init_factors"/>
</dbReference>
<evidence type="ECO:0000256" key="2">
    <source>
        <dbReference type="ARBA" id="ARBA00023015"/>
    </source>
</evidence>
<dbReference type="InterPro" id="IPR013325">
    <property type="entry name" value="RNA_pol_sigma_r2"/>
</dbReference>
<dbReference type="PRINTS" id="PR00046">
    <property type="entry name" value="SIGMA70FCT"/>
</dbReference>
<organism evidence="9 10">
    <name type="scientific">Eleusine coracana subsp. coracana</name>
    <dbReference type="NCBI Taxonomy" id="191504"/>
    <lineage>
        <taxon>Eukaryota</taxon>
        <taxon>Viridiplantae</taxon>
        <taxon>Streptophyta</taxon>
        <taxon>Embryophyta</taxon>
        <taxon>Tracheophyta</taxon>
        <taxon>Spermatophyta</taxon>
        <taxon>Magnoliopsida</taxon>
        <taxon>Liliopsida</taxon>
        <taxon>Poales</taxon>
        <taxon>Poaceae</taxon>
        <taxon>PACMAD clade</taxon>
        <taxon>Chloridoideae</taxon>
        <taxon>Cynodonteae</taxon>
        <taxon>Eleusininae</taxon>
        <taxon>Eleusine</taxon>
    </lineage>
</organism>
<dbReference type="SUPFAM" id="SSF88659">
    <property type="entry name" value="Sigma3 and sigma4 domains of RNA polymerase sigma factors"/>
    <property type="match status" value="2"/>
</dbReference>
<keyword evidence="10" id="KW-1185">Reference proteome</keyword>
<comment type="caution">
    <text evidence="9">The sequence shown here is derived from an EMBL/GenBank/DDBJ whole genome shotgun (WGS) entry which is preliminary data.</text>
</comment>
<feature type="domain" description="RNA polymerase sigma-70 region 4" evidence="8">
    <location>
        <begin position="200"/>
        <end position="252"/>
    </location>
</feature>
<dbReference type="Pfam" id="PF04542">
    <property type="entry name" value="Sigma70_r2"/>
    <property type="match status" value="1"/>
</dbReference>
<dbReference type="InterPro" id="IPR013324">
    <property type="entry name" value="RNA_pol_sigma_r3/r4-like"/>
</dbReference>
<dbReference type="GO" id="GO:0016987">
    <property type="term" value="F:sigma factor activity"/>
    <property type="evidence" value="ECO:0007669"/>
    <property type="project" value="UniProtKB-KW"/>
</dbReference>
<evidence type="ECO:0000256" key="1">
    <source>
        <dbReference type="ARBA" id="ARBA00007788"/>
    </source>
</evidence>
<evidence type="ECO:0000259" key="6">
    <source>
        <dbReference type="Pfam" id="PF04539"/>
    </source>
</evidence>
<dbReference type="InterPro" id="IPR007627">
    <property type="entry name" value="RNA_pol_sigma70_r2"/>
</dbReference>
<dbReference type="Pfam" id="PF04545">
    <property type="entry name" value="Sigma70_r4"/>
    <property type="match status" value="1"/>
</dbReference>
<dbReference type="AlphaFoldDB" id="A0AAV5CGM8"/>
<keyword evidence="4" id="KW-0238">DNA-binding</keyword>
<evidence type="ECO:0000256" key="5">
    <source>
        <dbReference type="ARBA" id="ARBA00023163"/>
    </source>
</evidence>
<dbReference type="EMBL" id="BQKI01000006">
    <property type="protein sequence ID" value="GJM97320.1"/>
    <property type="molecule type" value="Genomic_DNA"/>
</dbReference>
<dbReference type="Gene3D" id="1.20.120.1810">
    <property type="match status" value="1"/>
</dbReference>
<dbReference type="InterPro" id="IPR000943">
    <property type="entry name" value="RNA_pol_sigma70"/>
</dbReference>
<feature type="domain" description="RNA polymerase sigma-70 region 2" evidence="7">
    <location>
        <begin position="49"/>
        <end position="93"/>
    </location>
</feature>
<dbReference type="GO" id="GO:0006352">
    <property type="term" value="P:DNA-templated transcription initiation"/>
    <property type="evidence" value="ECO:0007669"/>
    <property type="project" value="InterPro"/>
</dbReference>
<keyword evidence="5" id="KW-0804">Transcription</keyword>
<reference evidence="9" key="2">
    <citation type="submission" date="2021-12" db="EMBL/GenBank/DDBJ databases">
        <title>Resequencing data analysis of finger millet.</title>
        <authorList>
            <person name="Hatakeyama M."/>
            <person name="Aluri S."/>
            <person name="Balachadran M.T."/>
            <person name="Sivarajan S.R."/>
            <person name="Poveda L."/>
            <person name="Shimizu-Inatsugi R."/>
            <person name="Schlapbach R."/>
            <person name="Sreeman S.M."/>
            <person name="Shimizu K.K."/>
        </authorList>
    </citation>
    <scope>NUCLEOTIDE SEQUENCE</scope>
</reference>
<feature type="domain" description="RNA polymerase sigma-70 region 3" evidence="6">
    <location>
        <begin position="2"/>
        <end position="43"/>
    </location>
</feature>
<evidence type="ECO:0000259" key="7">
    <source>
        <dbReference type="Pfam" id="PF04542"/>
    </source>
</evidence>
<dbReference type="PANTHER" id="PTHR30603">
    <property type="entry name" value="RNA POLYMERASE SIGMA FACTOR RPO"/>
    <property type="match status" value="1"/>
</dbReference>
<dbReference type="InterPro" id="IPR014284">
    <property type="entry name" value="RNA_pol_sigma-70_dom"/>
</dbReference>